<evidence type="ECO:0000256" key="10">
    <source>
        <dbReference type="RuleBase" id="RU201113"/>
    </source>
</evidence>
<comment type="catalytic activity">
    <reaction evidence="1 10">
        <text>S-ubiquitinyl-[E2 ubiquitin-conjugating enzyme]-L-cysteine + [acceptor protein]-L-lysine = [E2 ubiquitin-conjugating enzyme]-L-cysteine + N(6)-ubiquitinyl-[acceptor protein]-L-lysine.</text>
        <dbReference type="EC" id="2.3.2.27"/>
    </reaction>
</comment>
<dbReference type="InterPro" id="IPR013010">
    <property type="entry name" value="Znf_SIAH"/>
</dbReference>
<dbReference type="AlphaFoldDB" id="B4J266"/>
<dbReference type="FunCoup" id="B4J266">
    <property type="interactions" value="251"/>
</dbReference>
<dbReference type="GO" id="GO:0043161">
    <property type="term" value="P:proteasome-mediated ubiquitin-dependent protein catabolic process"/>
    <property type="evidence" value="ECO:0007669"/>
    <property type="project" value="TreeGrafter"/>
</dbReference>
<keyword evidence="15" id="KW-1185">Reference proteome</keyword>
<dbReference type="GO" id="GO:0031624">
    <property type="term" value="F:ubiquitin conjugating enzyme binding"/>
    <property type="evidence" value="ECO:0007669"/>
    <property type="project" value="TreeGrafter"/>
</dbReference>
<reference evidence="14 15" key="1">
    <citation type="journal article" date="2007" name="Nature">
        <title>Evolution of genes and genomes on the Drosophila phylogeny.</title>
        <authorList>
            <consortium name="Drosophila 12 Genomes Consortium"/>
            <person name="Clark A.G."/>
            <person name="Eisen M.B."/>
            <person name="Smith D.R."/>
            <person name="Bergman C.M."/>
            <person name="Oliver B."/>
            <person name="Markow T.A."/>
            <person name="Kaufman T.C."/>
            <person name="Kellis M."/>
            <person name="Gelbart W."/>
            <person name="Iyer V.N."/>
            <person name="Pollard D.A."/>
            <person name="Sackton T.B."/>
            <person name="Larracuente A.M."/>
            <person name="Singh N.D."/>
            <person name="Abad J.P."/>
            <person name="Abt D.N."/>
            <person name="Adryan B."/>
            <person name="Aguade M."/>
            <person name="Akashi H."/>
            <person name="Anderson W.W."/>
            <person name="Aquadro C.F."/>
            <person name="Ardell D.H."/>
            <person name="Arguello R."/>
            <person name="Artieri C.G."/>
            <person name="Barbash D.A."/>
            <person name="Barker D."/>
            <person name="Barsanti P."/>
            <person name="Batterham P."/>
            <person name="Batzoglou S."/>
            <person name="Begun D."/>
            <person name="Bhutkar A."/>
            <person name="Blanco E."/>
            <person name="Bosak S.A."/>
            <person name="Bradley R.K."/>
            <person name="Brand A.D."/>
            <person name="Brent M.R."/>
            <person name="Brooks A.N."/>
            <person name="Brown R.H."/>
            <person name="Butlin R.K."/>
            <person name="Caggese C."/>
            <person name="Calvi B.R."/>
            <person name="Bernardo de Carvalho A."/>
            <person name="Caspi A."/>
            <person name="Castrezana S."/>
            <person name="Celniker S.E."/>
            <person name="Chang J.L."/>
            <person name="Chapple C."/>
            <person name="Chatterji S."/>
            <person name="Chinwalla A."/>
            <person name="Civetta A."/>
            <person name="Clifton S.W."/>
            <person name="Comeron J.M."/>
            <person name="Costello J.C."/>
            <person name="Coyne J.A."/>
            <person name="Daub J."/>
            <person name="David R.G."/>
            <person name="Delcher A.L."/>
            <person name="Delehaunty K."/>
            <person name="Do C.B."/>
            <person name="Ebling H."/>
            <person name="Edwards K."/>
            <person name="Eickbush T."/>
            <person name="Evans J.D."/>
            <person name="Filipski A."/>
            <person name="Findeiss S."/>
            <person name="Freyhult E."/>
            <person name="Fulton L."/>
            <person name="Fulton R."/>
            <person name="Garcia A.C."/>
            <person name="Gardiner A."/>
            <person name="Garfield D.A."/>
            <person name="Garvin B.E."/>
            <person name="Gibson G."/>
            <person name="Gilbert D."/>
            <person name="Gnerre S."/>
            <person name="Godfrey J."/>
            <person name="Good R."/>
            <person name="Gotea V."/>
            <person name="Gravely B."/>
            <person name="Greenberg A.J."/>
            <person name="Griffiths-Jones S."/>
            <person name="Gross S."/>
            <person name="Guigo R."/>
            <person name="Gustafson E.A."/>
            <person name="Haerty W."/>
            <person name="Hahn M.W."/>
            <person name="Halligan D.L."/>
            <person name="Halpern A.L."/>
            <person name="Halter G.M."/>
            <person name="Han M.V."/>
            <person name="Heger A."/>
            <person name="Hillier L."/>
            <person name="Hinrichs A.S."/>
            <person name="Holmes I."/>
            <person name="Hoskins R.A."/>
            <person name="Hubisz M.J."/>
            <person name="Hultmark D."/>
            <person name="Huntley M.A."/>
            <person name="Jaffe D.B."/>
            <person name="Jagadeeshan S."/>
            <person name="Jeck W.R."/>
            <person name="Johnson J."/>
            <person name="Jones C.D."/>
            <person name="Jordan W.C."/>
            <person name="Karpen G.H."/>
            <person name="Kataoka E."/>
            <person name="Keightley P.D."/>
            <person name="Kheradpour P."/>
            <person name="Kirkness E.F."/>
            <person name="Koerich L.B."/>
            <person name="Kristiansen K."/>
            <person name="Kudrna D."/>
            <person name="Kulathinal R.J."/>
            <person name="Kumar S."/>
            <person name="Kwok R."/>
            <person name="Lander E."/>
            <person name="Langley C.H."/>
            <person name="Lapoint R."/>
            <person name="Lazzaro B.P."/>
            <person name="Lee S.J."/>
            <person name="Levesque L."/>
            <person name="Li R."/>
            <person name="Lin C.F."/>
            <person name="Lin M.F."/>
            <person name="Lindblad-Toh K."/>
            <person name="Llopart A."/>
            <person name="Long M."/>
            <person name="Low L."/>
            <person name="Lozovsky E."/>
            <person name="Lu J."/>
            <person name="Luo M."/>
            <person name="Machado C.A."/>
            <person name="Makalowski W."/>
            <person name="Marzo M."/>
            <person name="Matsuda M."/>
            <person name="Matzkin L."/>
            <person name="McAllister B."/>
            <person name="McBride C.S."/>
            <person name="McKernan B."/>
            <person name="McKernan K."/>
            <person name="Mendez-Lago M."/>
            <person name="Minx P."/>
            <person name="Mollenhauer M.U."/>
            <person name="Montooth K."/>
            <person name="Mount S.M."/>
            <person name="Mu X."/>
            <person name="Myers E."/>
            <person name="Negre B."/>
            <person name="Newfeld S."/>
            <person name="Nielsen R."/>
            <person name="Noor M.A."/>
            <person name="O'Grady P."/>
            <person name="Pachter L."/>
            <person name="Papaceit M."/>
            <person name="Parisi M.J."/>
            <person name="Parisi M."/>
            <person name="Parts L."/>
            <person name="Pedersen J.S."/>
            <person name="Pesole G."/>
            <person name="Phillippy A.M."/>
            <person name="Ponting C.P."/>
            <person name="Pop M."/>
            <person name="Porcelli D."/>
            <person name="Powell J.R."/>
            <person name="Prohaska S."/>
            <person name="Pruitt K."/>
            <person name="Puig M."/>
            <person name="Quesneville H."/>
            <person name="Ram K.R."/>
            <person name="Rand D."/>
            <person name="Rasmussen M.D."/>
            <person name="Reed L.K."/>
            <person name="Reenan R."/>
            <person name="Reily A."/>
            <person name="Remington K.A."/>
            <person name="Rieger T.T."/>
            <person name="Ritchie M.G."/>
            <person name="Robin C."/>
            <person name="Rogers Y.H."/>
            <person name="Rohde C."/>
            <person name="Rozas J."/>
            <person name="Rubenfield M.J."/>
            <person name="Ruiz A."/>
            <person name="Russo S."/>
            <person name="Salzberg S.L."/>
            <person name="Sanchez-Gracia A."/>
            <person name="Saranga D.J."/>
            <person name="Sato H."/>
            <person name="Schaeffer S.W."/>
            <person name="Schatz M.C."/>
            <person name="Schlenke T."/>
            <person name="Schwartz R."/>
            <person name="Segarra C."/>
            <person name="Singh R.S."/>
            <person name="Sirot L."/>
            <person name="Sirota M."/>
            <person name="Sisneros N.B."/>
            <person name="Smith C.D."/>
            <person name="Smith T.F."/>
            <person name="Spieth J."/>
            <person name="Stage D.E."/>
            <person name="Stark A."/>
            <person name="Stephan W."/>
            <person name="Strausberg R.L."/>
            <person name="Strempel S."/>
            <person name="Sturgill D."/>
            <person name="Sutton G."/>
            <person name="Sutton G.G."/>
            <person name="Tao W."/>
            <person name="Teichmann S."/>
            <person name="Tobari Y.N."/>
            <person name="Tomimura Y."/>
            <person name="Tsolas J.M."/>
            <person name="Valente V.L."/>
            <person name="Venter E."/>
            <person name="Venter J.C."/>
            <person name="Vicario S."/>
            <person name="Vieira F.G."/>
            <person name="Vilella A.J."/>
            <person name="Villasante A."/>
            <person name="Walenz B."/>
            <person name="Wang J."/>
            <person name="Wasserman M."/>
            <person name="Watts T."/>
            <person name="Wilson D."/>
            <person name="Wilson R.K."/>
            <person name="Wing R.A."/>
            <person name="Wolfner M.F."/>
            <person name="Wong A."/>
            <person name="Wong G.K."/>
            <person name="Wu C.I."/>
            <person name="Wu G."/>
            <person name="Yamamoto D."/>
            <person name="Yang H.P."/>
            <person name="Yang S.P."/>
            <person name="Yorke J.A."/>
            <person name="Yoshida K."/>
            <person name="Zdobnov E."/>
            <person name="Zhang P."/>
            <person name="Zhang Y."/>
            <person name="Zimin A.V."/>
            <person name="Baldwin J."/>
            <person name="Abdouelleil A."/>
            <person name="Abdulkadir J."/>
            <person name="Abebe A."/>
            <person name="Abera B."/>
            <person name="Abreu J."/>
            <person name="Acer S.C."/>
            <person name="Aftuck L."/>
            <person name="Alexander A."/>
            <person name="An P."/>
            <person name="Anderson E."/>
            <person name="Anderson S."/>
            <person name="Arachi H."/>
            <person name="Azer M."/>
            <person name="Bachantsang P."/>
            <person name="Barry A."/>
            <person name="Bayul T."/>
            <person name="Berlin A."/>
            <person name="Bessette D."/>
            <person name="Bloom T."/>
            <person name="Blye J."/>
            <person name="Boguslavskiy L."/>
            <person name="Bonnet C."/>
            <person name="Boukhgalter B."/>
            <person name="Bourzgui I."/>
            <person name="Brown A."/>
            <person name="Cahill P."/>
            <person name="Channer S."/>
            <person name="Cheshatsang Y."/>
            <person name="Chuda L."/>
            <person name="Citroen M."/>
            <person name="Collymore A."/>
            <person name="Cooke P."/>
            <person name="Costello M."/>
            <person name="D'Aco K."/>
            <person name="Daza R."/>
            <person name="De Haan G."/>
            <person name="DeGray S."/>
            <person name="DeMaso C."/>
            <person name="Dhargay N."/>
            <person name="Dooley K."/>
            <person name="Dooley E."/>
            <person name="Doricent M."/>
            <person name="Dorje P."/>
            <person name="Dorjee K."/>
            <person name="Dupes A."/>
            <person name="Elong R."/>
            <person name="Falk J."/>
            <person name="Farina A."/>
            <person name="Faro S."/>
            <person name="Ferguson D."/>
            <person name="Fisher S."/>
            <person name="Foley C.D."/>
            <person name="Franke A."/>
            <person name="Friedrich D."/>
            <person name="Gadbois L."/>
            <person name="Gearin G."/>
            <person name="Gearin C.R."/>
            <person name="Giannoukos G."/>
            <person name="Goode T."/>
            <person name="Graham J."/>
            <person name="Grandbois E."/>
            <person name="Grewal S."/>
            <person name="Gyaltsen K."/>
            <person name="Hafez N."/>
            <person name="Hagos B."/>
            <person name="Hall J."/>
            <person name="Henson C."/>
            <person name="Hollinger A."/>
            <person name="Honan T."/>
            <person name="Huard M.D."/>
            <person name="Hughes L."/>
            <person name="Hurhula B."/>
            <person name="Husby M.E."/>
            <person name="Kamat A."/>
            <person name="Kanga B."/>
            <person name="Kashin S."/>
            <person name="Khazanovich D."/>
            <person name="Kisner P."/>
            <person name="Lance K."/>
            <person name="Lara M."/>
            <person name="Lee W."/>
            <person name="Lennon N."/>
            <person name="Letendre F."/>
            <person name="LeVine R."/>
            <person name="Lipovsky A."/>
            <person name="Liu X."/>
            <person name="Liu J."/>
            <person name="Liu S."/>
            <person name="Lokyitsang T."/>
            <person name="Lokyitsang Y."/>
            <person name="Lubonja R."/>
            <person name="Lui A."/>
            <person name="MacDonald P."/>
            <person name="Magnisalis V."/>
            <person name="Maru K."/>
            <person name="Matthews C."/>
            <person name="McCusker W."/>
            <person name="McDonough S."/>
            <person name="Mehta T."/>
            <person name="Meldrim J."/>
            <person name="Meneus L."/>
            <person name="Mihai O."/>
            <person name="Mihalev A."/>
            <person name="Mihova T."/>
            <person name="Mittelman R."/>
            <person name="Mlenga V."/>
            <person name="Montmayeur A."/>
            <person name="Mulrain L."/>
            <person name="Navidi A."/>
            <person name="Naylor J."/>
            <person name="Negash T."/>
            <person name="Nguyen T."/>
            <person name="Nguyen N."/>
            <person name="Nicol R."/>
            <person name="Norbu C."/>
            <person name="Norbu N."/>
            <person name="Novod N."/>
            <person name="O'Neill B."/>
            <person name="Osman S."/>
            <person name="Markiewicz E."/>
            <person name="Oyono O.L."/>
            <person name="Patti C."/>
            <person name="Phunkhang P."/>
            <person name="Pierre F."/>
            <person name="Priest M."/>
            <person name="Raghuraman S."/>
            <person name="Rege F."/>
            <person name="Reyes R."/>
            <person name="Rise C."/>
            <person name="Rogov P."/>
            <person name="Ross K."/>
            <person name="Ryan E."/>
            <person name="Settipalli S."/>
            <person name="Shea T."/>
            <person name="Sherpa N."/>
            <person name="Shi L."/>
            <person name="Shih D."/>
            <person name="Sparrow T."/>
            <person name="Spaulding J."/>
            <person name="Stalker J."/>
            <person name="Stange-Thomann N."/>
            <person name="Stavropoulos S."/>
            <person name="Stone C."/>
            <person name="Strader C."/>
            <person name="Tesfaye S."/>
            <person name="Thomson T."/>
            <person name="Thoulutsang Y."/>
            <person name="Thoulutsang D."/>
            <person name="Topham K."/>
            <person name="Topping I."/>
            <person name="Tsamla T."/>
            <person name="Vassiliev H."/>
            <person name="Vo A."/>
            <person name="Wangchuk T."/>
            <person name="Wangdi T."/>
            <person name="Weiand M."/>
            <person name="Wilkinson J."/>
            <person name="Wilson A."/>
            <person name="Yadav S."/>
            <person name="Young G."/>
            <person name="Yu Q."/>
            <person name="Zembek L."/>
            <person name="Zhong D."/>
            <person name="Zimmer A."/>
            <person name="Zwirko Z."/>
            <person name="Jaffe D.B."/>
            <person name="Alvarez P."/>
            <person name="Brockman W."/>
            <person name="Butler J."/>
            <person name="Chin C."/>
            <person name="Gnerre S."/>
            <person name="Grabherr M."/>
            <person name="Kleber M."/>
            <person name="Mauceli E."/>
            <person name="MacCallum I."/>
        </authorList>
    </citation>
    <scope>NUCLEOTIDE SEQUENCE [LARGE SCALE GENOMIC DNA]</scope>
    <source>
        <strain evidence="15">Tucson 15287-2541.00</strain>
    </source>
</reference>
<evidence type="ECO:0000256" key="5">
    <source>
        <dbReference type="ARBA" id="ARBA00022723"/>
    </source>
</evidence>
<evidence type="ECO:0000313" key="15">
    <source>
        <dbReference type="Proteomes" id="UP000001070"/>
    </source>
</evidence>
<evidence type="ECO:0000256" key="9">
    <source>
        <dbReference type="PROSITE-ProRule" id="PRU00455"/>
    </source>
</evidence>
<sequence>MQPRLERPSTEVIPQTAAVALPKDQDNPEQETPLDQLMEKSGCSVGGSIGDCDKPKDTATREFLVSLLECPVCFGYMMPPIMQCSRGHLICSQCRNKLTVCPVCRVTLCNIRNLAMEKVGSKLIFPCKHALYGCRMCLSYTDKRSHENDCDFRPYFCPYPDEKCVWQGALKDVYKHFVSTHPNVITMEGTDIIFLATNVNQAGALDWTMIQSCHGRHFLLSLEKVLLAEGCQQYFAACRMIGSVRDAAEFDYFISLEANNRTLNWKSKPRSIRQSFVTYTNEDFLVLNKSTVKLFADNNNLALNIIIMKAGEKNP</sequence>
<keyword evidence="6 9" id="KW-0863">Zinc-finger</keyword>
<comment type="function">
    <text evidence="10">E3 ubiquitin-protein ligase that mediates ubiquitination and subsequent proteasomal degradation of target proteins. E3 ubiquitin ligases accept ubiquitin from an E2 ubiquitin-conjugating enzyme in the form of a thioester and then directly transfers the ubiquitin to targeted substrates.</text>
</comment>
<evidence type="ECO:0000259" key="13">
    <source>
        <dbReference type="PROSITE" id="PS51081"/>
    </source>
</evidence>
<dbReference type="STRING" id="7222.B4J266"/>
<evidence type="ECO:0000256" key="7">
    <source>
        <dbReference type="ARBA" id="ARBA00022786"/>
    </source>
</evidence>
<dbReference type="Pfam" id="PF21362">
    <property type="entry name" value="Sina_RING"/>
    <property type="match status" value="1"/>
</dbReference>
<dbReference type="PANTHER" id="PTHR45877:SF2">
    <property type="entry name" value="E3 UBIQUITIN-PROTEIN LIGASE SINA-RELATED"/>
    <property type="match status" value="1"/>
</dbReference>
<keyword evidence="5 10" id="KW-0479">Metal-binding</keyword>
<dbReference type="HOGENOM" id="CLU_028215_0_0_1"/>
<keyword evidence="4" id="KW-0808">Transferase</keyword>
<dbReference type="OMA" id="YIMPPIM"/>
<evidence type="ECO:0000256" key="8">
    <source>
        <dbReference type="ARBA" id="ARBA00022833"/>
    </source>
</evidence>
<comment type="domain">
    <text evidence="10">The RING-type zinc finger domain is essential for ubiquitin ligase activity.</text>
</comment>
<dbReference type="PANTHER" id="PTHR45877">
    <property type="entry name" value="E3 UBIQUITIN-PROTEIN LIGASE SIAH2"/>
    <property type="match status" value="1"/>
</dbReference>
<evidence type="ECO:0000256" key="1">
    <source>
        <dbReference type="ARBA" id="ARBA00000900"/>
    </source>
</evidence>
<dbReference type="GO" id="GO:0008270">
    <property type="term" value="F:zinc ion binding"/>
    <property type="evidence" value="ECO:0007669"/>
    <property type="project" value="UniProtKB-KW"/>
</dbReference>
<comment type="pathway">
    <text evidence="2 10">Protein modification; protein ubiquitination.</text>
</comment>
<dbReference type="UniPathway" id="UPA00143"/>
<dbReference type="InterPro" id="IPR018121">
    <property type="entry name" value="7-in-absentia-prot_TRAF-dom"/>
</dbReference>
<evidence type="ECO:0000256" key="3">
    <source>
        <dbReference type="ARBA" id="ARBA00009119"/>
    </source>
</evidence>
<dbReference type="Proteomes" id="UP000001070">
    <property type="component" value="Unassembled WGS sequence"/>
</dbReference>
<dbReference type="Gene3D" id="3.30.40.10">
    <property type="entry name" value="Zinc/RING finger domain, C3HC4 (zinc finger)"/>
    <property type="match status" value="2"/>
</dbReference>
<dbReference type="PROSITE" id="PS51081">
    <property type="entry name" value="ZF_SIAH"/>
    <property type="match status" value="1"/>
</dbReference>
<dbReference type="Pfam" id="PF21361">
    <property type="entry name" value="Sina_ZnF"/>
    <property type="match status" value="1"/>
</dbReference>
<dbReference type="InterPro" id="IPR001841">
    <property type="entry name" value="Znf_RING"/>
</dbReference>
<organism evidence="15">
    <name type="scientific">Drosophila grimshawi</name>
    <name type="common">Hawaiian fruit fly</name>
    <name type="synonym">Idiomyia grimshawi</name>
    <dbReference type="NCBI Taxonomy" id="7222"/>
    <lineage>
        <taxon>Eukaryota</taxon>
        <taxon>Metazoa</taxon>
        <taxon>Ecdysozoa</taxon>
        <taxon>Arthropoda</taxon>
        <taxon>Hexapoda</taxon>
        <taxon>Insecta</taxon>
        <taxon>Pterygota</taxon>
        <taxon>Neoptera</taxon>
        <taxon>Endopterygota</taxon>
        <taxon>Diptera</taxon>
        <taxon>Brachycera</taxon>
        <taxon>Muscomorpha</taxon>
        <taxon>Ephydroidea</taxon>
        <taxon>Drosophilidae</taxon>
        <taxon>Drosophila</taxon>
        <taxon>Hawaiian Drosophila</taxon>
    </lineage>
</organism>
<dbReference type="InterPro" id="IPR013083">
    <property type="entry name" value="Znf_RING/FYVE/PHD"/>
</dbReference>
<name>B4J266_DROGR</name>
<keyword evidence="7 10" id="KW-0833">Ubl conjugation pathway</keyword>
<evidence type="ECO:0000259" key="12">
    <source>
        <dbReference type="PROSITE" id="PS50089"/>
    </source>
</evidence>
<dbReference type="GO" id="GO:0005737">
    <property type="term" value="C:cytoplasm"/>
    <property type="evidence" value="ECO:0007669"/>
    <property type="project" value="InterPro"/>
</dbReference>
<dbReference type="GO" id="GO:0061630">
    <property type="term" value="F:ubiquitin protein ligase activity"/>
    <property type="evidence" value="ECO:0007669"/>
    <property type="project" value="UniProtKB-EC"/>
</dbReference>
<dbReference type="SUPFAM" id="SSF57850">
    <property type="entry name" value="RING/U-box"/>
    <property type="match status" value="1"/>
</dbReference>
<dbReference type="InterPro" id="IPR008974">
    <property type="entry name" value="TRAF-like"/>
</dbReference>
<dbReference type="FunFam" id="3.30.40.10:FF:000041">
    <property type="entry name" value="E3 ubiquitin-protein ligase SINAT3"/>
    <property type="match status" value="1"/>
</dbReference>
<dbReference type="InParanoid" id="B4J266"/>
<gene>
    <name evidence="14" type="primary">Dgri\GH16598</name>
    <name evidence="14" type="ORF">Dgri_GH16598</name>
</gene>
<dbReference type="SUPFAM" id="SSF49599">
    <property type="entry name" value="TRAF domain-like"/>
    <property type="match status" value="1"/>
</dbReference>
<feature type="region of interest" description="Disordered" evidence="11">
    <location>
        <begin position="1"/>
        <end position="33"/>
    </location>
</feature>
<dbReference type="InterPro" id="IPR049548">
    <property type="entry name" value="Sina-like_RING"/>
</dbReference>
<dbReference type="EMBL" id="CH916366">
    <property type="protein sequence ID" value="EDV97017.1"/>
    <property type="molecule type" value="Genomic_DNA"/>
</dbReference>
<dbReference type="Pfam" id="PF03145">
    <property type="entry name" value="Sina_TRAF"/>
    <property type="match status" value="1"/>
</dbReference>
<keyword evidence="8 10" id="KW-0862">Zinc</keyword>
<dbReference type="Gene3D" id="2.60.210.10">
    <property type="entry name" value="Apoptosis, Tumor Necrosis Factor Receptor Associated Protein 2, Chain A"/>
    <property type="match status" value="1"/>
</dbReference>
<feature type="domain" description="SIAH-type" evidence="13">
    <location>
        <begin position="122"/>
        <end position="182"/>
    </location>
</feature>
<proteinExistence type="inferred from homology"/>
<dbReference type="InterPro" id="IPR004162">
    <property type="entry name" value="SINA-like_animal"/>
</dbReference>
<evidence type="ECO:0000256" key="2">
    <source>
        <dbReference type="ARBA" id="ARBA00004906"/>
    </source>
</evidence>
<comment type="domain">
    <text evidence="10">The SBD domain (substrate-binding domain) mediates the interaction with substrate proteins. It is related to the TRAF family.</text>
</comment>
<dbReference type="KEGG" id="dgr:6558654"/>
<dbReference type="eggNOG" id="KOG3002">
    <property type="taxonomic scope" value="Eukaryota"/>
</dbReference>
<dbReference type="GO" id="GO:0016567">
    <property type="term" value="P:protein ubiquitination"/>
    <property type="evidence" value="ECO:0007669"/>
    <property type="project" value="UniProtKB-UniPathway"/>
</dbReference>
<protein>
    <recommendedName>
        <fullName evidence="10">E3 ubiquitin-protein ligase</fullName>
        <ecNumber evidence="10">2.3.2.27</ecNumber>
    </recommendedName>
</protein>
<feature type="domain" description="RING-type" evidence="12">
    <location>
        <begin position="70"/>
        <end position="105"/>
    </location>
</feature>
<dbReference type="OrthoDB" id="4788989at2759"/>
<dbReference type="SMR" id="B4J266"/>
<dbReference type="PROSITE" id="PS50089">
    <property type="entry name" value="ZF_RING_2"/>
    <property type="match status" value="1"/>
</dbReference>
<comment type="similarity">
    <text evidence="3 10">Belongs to the SINA (Seven in absentia) family.</text>
</comment>
<dbReference type="EC" id="2.3.2.27" evidence="10"/>
<evidence type="ECO:0000256" key="6">
    <source>
        <dbReference type="ARBA" id="ARBA00022771"/>
    </source>
</evidence>
<dbReference type="PhylomeDB" id="B4J266"/>
<evidence type="ECO:0000256" key="4">
    <source>
        <dbReference type="ARBA" id="ARBA00022679"/>
    </source>
</evidence>
<evidence type="ECO:0000313" key="14">
    <source>
        <dbReference type="EMBL" id="EDV97017.1"/>
    </source>
</evidence>
<evidence type="ECO:0000256" key="11">
    <source>
        <dbReference type="SAM" id="MobiDB-lite"/>
    </source>
</evidence>
<accession>B4J266</accession>